<dbReference type="InterPro" id="IPR011993">
    <property type="entry name" value="PH-like_dom_sf"/>
</dbReference>
<gene>
    <name evidence="1" type="ORF">B4U80_03801</name>
</gene>
<dbReference type="VEuPathDB" id="VectorBase:LDEU002132"/>
<proteinExistence type="predicted"/>
<keyword evidence="2" id="KW-1185">Reference proteome</keyword>
<reference evidence="1 2" key="1">
    <citation type="journal article" date="2018" name="Gigascience">
        <title>Genomes of trombidid mites reveal novel predicted allergens and laterally-transferred genes associated with secondary metabolism.</title>
        <authorList>
            <person name="Dong X."/>
            <person name="Chaisiri K."/>
            <person name="Xia D."/>
            <person name="Armstrong S.D."/>
            <person name="Fang Y."/>
            <person name="Donnelly M.J."/>
            <person name="Kadowaki T."/>
            <person name="McGarry J.W."/>
            <person name="Darby A.C."/>
            <person name="Makepeace B.L."/>
        </authorList>
    </citation>
    <scope>NUCLEOTIDE SEQUENCE [LARGE SCALE GENOMIC DNA]</scope>
    <source>
        <strain evidence="1">UoL-UT</strain>
    </source>
</reference>
<dbReference type="AlphaFoldDB" id="A0A443SQV9"/>
<evidence type="ECO:0000313" key="2">
    <source>
        <dbReference type="Proteomes" id="UP000288716"/>
    </source>
</evidence>
<name>A0A443SQV9_9ACAR</name>
<dbReference type="EMBL" id="NCKV01000720">
    <property type="protein sequence ID" value="RWS29904.1"/>
    <property type="molecule type" value="Genomic_DNA"/>
</dbReference>
<protein>
    <submittedName>
        <fullName evidence="1">Docking protein 2-like protein</fullName>
    </submittedName>
</protein>
<organism evidence="1 2">
    <name type="scientific">Leptotrombidium deliense</name>
    <dbReference type="NCBI Taxonomy" id="299467"/>
    <lineage>
        <taxon>Eukaryota</taxon>
        <taxon>Metazoa</taxon>
        <taxon>Ecdysozoa</taxon>
        <taxon>Arthropoda</taxon>
        <taxon>Chelicerata</taxon>
        <taxon>Arachnida</taxon>
        <taxon>Acari</taxon>
        <taxon>Acariformes</taxon>
        <taxon>Trombidiformes</taxon>
        <taxon>Prostigmata</taxon>
        <taxon>Anystina</taxon>
        <taxon>Parasitengona</taxon>
        <taxon>Trombiculoidea</taxon>
        <taxon>Trombiculidae</taxon>
        <taxon>Leptotrombidium</taxon>
    </lineage>
</organism>
<sequence>MNERLELETNAVKNVLNTCEKKLDKKKSRSGIERLEVFDSEDSFIKQSNKAAKIIALNECHKVTSAPHKNQPNVFENDDLNPL</sequence>
<dbReference type="OrthoDB" id="6243387at2759"/>
<dbReference type="Proteomes" id="UP000288716">
    <property type="component" value="Unassembled WGS sequence"/>
</dbReference>
<dbReference type="Gene3D" id="2.30.29.30">
    <property type="entry name" value="Pleckstrin-homology domain (PH domain)/Phosphotyrosine-binding domain (PTB)"/>
    <property type="match status" value="1"/>
</dbReference>
<accession>A0A443SQV9</accession>
<comment type="caution">
    <text evidence="1">The sequence shown here is derived from an EMBL/GenBank/DDBJ whole genome shotgun (WGS) entry which is preliminary data.</text>
</comment>
<evidence type="ECO:0000313" key="1">
    <source>
        <dbReference type="EMBL" id="RWS29904.1"/>
    </source>
</evidence>